<evidence type="ECO:0000256" key="8">
    <source>
        <dbReference type="PROSITE-ProRule" id="PRU00339"/>
    </source>
</evidence>
<dbReference type="GO" id="GO:0006493">
    <property type="term" value="P:protein O-linked glycosylation"/>
    <property type="evidence" value="ECO:0000318"/>
    <property type="project" value="GO_Central"/>
</dbReference>
<feature type="region of interest" description="Disordered" evidence="9">
    <location>
        <begin position="558"/>
        <end position="653"/>
    </location>
</feature>
<dbReference type="PROSITE" id="PS50005">
    <property type="entry name" value="TPR"/>
    <property type="match status" value="4"/>
</dbReference>
<dbReference type="RefSeq" id="XP_001748025.1">
    <property type="nucleotide sequence ID" value="XM_001747973.1"/>
</dbReference>
<dbReference type="GeneID" id="5893361"/>
<evidence type="ECO:0000256" key="2">
    <source>
        <dbReference type="ARBA" id="ARBA00005386"/>
    </source>
</evidence>
<dbReference type="AlphaFoldDB" id="A9V5Q3"/>
<dbReference type="PANTHER" id="PTHR44366">
    <property type="entry name" value="UDP-N-ACETYLGLUCOSAMINE--PEPTIDE N-ACETYLGLUCOSAMINYLTRANSFERASE 110 KDA SUBUNIT"/>
    <property type="match status" value="1"/>
</dbReference>
<keyword evidence="4" id="KW-0328">Glycosyltransferase</keyword>
<keyword evidence="5" id="KW-0808">Transferase</keyword>
<evidence type="ECO:0000256" key="3">
    <source>
        <dbReference type="ARBA" id="ARBA00011970"/>
    </source>
</evidence>
<feature type="compositionally biased region" description="Low complexity" evidence="9">
    <location>
        <begin position="612"/>
        <end position="637"/>
    </location>
</feature>
<dbReference type="InterPro" id="IPR029489">
    <property type="entry name" value="OGT/SEC/SPY_C"/>
</dbReference>
<feature type="repeat" description="TPR" evidence="8">
    <location>
        <begin position="101"/>
        <end position="134"/>
    </location>
</feature>
<keyword evidence="6" id="KW-0677">Repeat</keyword>
<feature type="repeat" description="TPR" evidence="8">
    <location>
        <begin position="33"/>
        <end position="66"/>
    </location>
</feature>
<dbReference type="SUPFAM" id="SSF48452">
    <property type="entry name" value="TPR-like"/>
    <property type="match status" value="2"/>
</dbReference>
<feature type="repeat" description="TPR" evidence="8">
    <location>
        <begin position="218"/>
        <end position="251"/>
    </location>
</feature>
<dbReference type="Gene3D" id="1.25.40.10">
    <property type="entry name" value="Tetratricopeptide repeat domain"/>
    <property type="match status" value="3"/>
</dbReference>
<dbReference type="OMA" id="NLACVCK"/>
<evidence type="ECO:0000256" key="1">
    <source>
        <dbReference type="ARBA" id="ARBA00004922"/>
    </source>
</evidence>
<dbReference type="FunFam" id="1.25.40.10:FF:003533">
    <property type="entry name" value="Predicted protein"/>
    <property type="match status" value="1"/>
</dbReference>
<organism evidence="11 12">
    <name type="scientific">Monosiga brevicollis</name>
    <name type="common">Choanoflagellate</name>
    <dbReference type="NCBI Taxonomy" id="81824"/>
    <lineage>
        <taxon>Eukaryota</taxon>
        <taxon>Choanoflagellata</taxon>
        <taxon>Craspedida</taxon>
        <taxon>Salpingoecidae</taxon>
        <taxon>Monosiga</taxon>
    </lineage>
</organism>
<dbReference type="InterPro" id="IPR011990">
    <property type="entry name" value="TPR-like_helical_dom_sf"/>
</dbReference>
<dbReference type="EMBL" id="CH991561">
    <property type="protein sequence ID" value="EDQ87082.1"/>
    <property type="molecule type" value="Genomic_DNA"/>
</dbReference>
<dbReference type="eggNOG" id="KOG4626">
    <property type="taxonomic scope" value="Eukaryota"/>
</dbReference>
<feature type="region of interest" description="Disordered" evidence="9">
    <location>
        <begin position="1153"/>
        <end position="1173"/>
    </location>
</feature>
<dbReference type="InterPro" id="IPR019734">
    <property type="entry name" value="TPR_rpt"/>
</dbReference>
<evidence type="ECO:0000313" key="12">
    <source>
        <dbReference type="Proteomes" id="UP000001357"/>
    </source>
</evidence>
<dbReference type="Pfam" id="PF13181">
    <property type="entry name" value="TPR_8"/>
    <property type="match status" value="2"/>
</dbReference>
<feature type="region of interest" description="Disordered" evidence="9">
    <location>
        <begin position="1103"/>
        <end position="1137"/>
    </location>
</feature>
<dbReference type="KEGG" id="mbr:MONBRDRAFT_27585"/>
<feature type="repeat" description="TPR" evidence="8">
    <location>
        <begin position="184"/>
        <end position="217"/>
    </location>
</feature>
<evidence type="ECO:0000256" key="6">
    <source>
        <dbReference type="ARBA" id="ARBA00022737"/>
    </source>
</evidence>
<feature type="domain" description="O-GlcNAc transferase C-terminal" evidence="10">
    <location>
        <begin position="298"/>
        <end position="637"/>
    </location>
</feature>
<reference evidence="11 12" key="1">
    <citation type="journal article" date="2008" name="Nature">
        <title>The genome of the choanoflagellate Monosiga brevicollis and the origin of metazoans.</title>
        <authorList>
            <consortium name="JGI Sequencing"/>
            <person name="King N."/>
            <person name="Westbrook M.J."/>
            <person name="Young S.L."/>
            <person name="Kuo A."/>
            <person name="Abedin M."/>
            <person name="Chapman J."/>
            <person name="Fairclough S."/>
            <person name="Hellsten U."/>
            <person name="Isogai Y."/>
            <person name="Letunic I."/>
            <person name="Marr M."/>
            <person name="Pincus D."/>
            <person name="Putnam N."/>
            <person name="Rokas A."/>
            <person name="Wright K.J."/>
            <person name="Zuzow R."/>
            <person name="Dirks W."/>
            <person name="Good M."/>
            <person name="Goodstein D."/>
            <person name="Lemons D."/>
            <person name="Li W."/>
            <person name="Lyons J.B."/>
            <person name="Morris A."/>
            <person name="Nichols S."/>
            <person name="Richter D.J."/>
            <person name="Salamov A."/>
            <person name="Bork P."/>
            <person name="Lim W.A."/>
            <person name="Manning G."/>
            <person name="Miller W.T."/>
            <person name="McGinnis W."/>
            <person name="Shapiro H."/>
            <person name="Tjian R."/>
            <person name="Grigoriev I.V."/>
            <person name="Rokhsar D."/>
        </authorList>
    </citation>
    <scope>NUCLEOTIDE SEQUENCE [LARGE SCALE GENOMIC DNA]</scope>
    <source>
        <strain evidence="12">MX1 / ATCC 50154</strain>
    </source>
</reference>
<dbReference type="InterPro" id="IPR037919">
    <property type="entry name" value="OGT"/>
</dbReference>
<evidence type="ECO:0000259" key="10">
    <source>
        <dbReference type="Pfam" id="PF13844"/>
    </source>
</evidence>
<proteinExistence type="inferred from homology"/>
<feature type="compositionally biased region" description="Polar residues" evidence="9">
    <location>
        <begin position="1113"/>
        <end position="1122"/>
    </location>
</feature>
<evidence type="ECO:0000256" key="7">
    <source>
        <dbReference type="ARBA" id="ARBA00022803"/>
    </source>
</evidence>
<keyword evidence="7 8" id="KW-0802">TPR repeat</keyword>
<dbReference type="InParanoid" id="A9V5Q3"/>
<evidence type="ECO:0000313" key="11">
    <source>
        <dbReference type="EMBL" id="EDQ87082.1"/>
    </source>
</evidence>
<evidence type="ECO:0000256" key="5">
    <source>
        <dbReference type="ARBA" id="ARBA00022679"/>
    </source>
</evidence>
<feature type="domain" description="O-GlcNAc transferase C-terminal" evidence="10">
    <location>
        <begin position="888"/>
        <end position="1073"/>
    </location>
</feature>
<dbReference type="PANTHER" id="PTHR44366:SF1">
    <property type="entry name" value="UDP-N-ACETYLGLUCOSAMINE--PEPTIDE N-ACETYLGLUCOSAMINYLTRANSFERASE 110 KDA SUBUNIT"/>
    <property type="match status" value="1"/>
</dbReference>
<dbReference type="Gene3D" id="3.40.50.2000">
    <property type="entry name" value="Glycogen Phosphorylase B"/>
    <property type="match status" value="1"/>
</dbReference>
<dbReference type="GO" id="GO:0097363">
    <property type="term" value="F:protein O-acetylglucosaminyltransferase activity"/>
    <property type="evidence" value="ECO:0000318"/>
    <property type="project" value="GO_Central"/>
</dbReference>
<comment type="pathway">
    <text evidence="1">Protein modification; protein glycosylation.</text>
</comment>
<gene>
    <name evidence="11" type="ORF">MONBRDRAFT_27585</name>
</gene>
<dbReference type="EC" id="2.4.1.255" evidence="3"/>
<dbReference type="STRING" id="81824.A9V5Q3"/>
<keyword evidence="12" id="KW-1185">Reference proteome</keyword>
<comment type="similarity">
    <text evidence="2">Belongs to the glycosyltransferase 41 family. O-GlcNAc transferase subfamily.</text>
</comment>
<evidence type="ECO:0000256" key="4">
    <source>
        <dbReference type="ARBA" id="ARBA00022676"/>
    </source>
</evidence>
<dbReference type="Proteomes" id="UP000001357">
    <property type="component" value="Unassembled WGS sequence"/>
</dbReference>
<dbReference type="Pfam" id="PF13844">
    <property type="entry name" value="Glyco_transf_41"/>
    <property type="match status" value="2"/>
</dbReference>
<accession>A9V5Q3</accession>
<dbReference type="SMART" id="SM00028">
    <property type="entry name" value="TPR"/>
    <property type="match status" value="6"/>
</dbReference>
<dbReference type="Gene3D" id="3.40.50.11380">
    <property type="match status" value="1"/>
</dbReference>
<protein>
    <recommendedName>
        <fullName evidence="3">protein O-GlcNAc transferase</fullName>
        <ecNumber evidence="3">2.4.1.255</ecNumber>
    </recommendedName>
</protein>
<evidence type="ECO:0000256" key="9">
    <source>
        <dbReference type="SAM" id="MobiDB-lite"/>
    </source>
</evidence>
<dbReference type="FunCoup" id="A9V5Q3">
    <property type="interactions" value="852"/>
</dbReference>
<name>A9V5Q3_MONBE</name>
<sequence>MAAIHFACENYDRALELNQRASQKTDPANAHFAQGYTEMAAQYVQTHHMTKAEHAYRCALAINPSLYSVRNDLGNLLKATGKNAEARQCYEQVLYYQPTFAVAWNNLGCIELDEQQPQHALQRFTKAVYLDSQLECVYSNLLSILGAESTAAALGNVANVLRDEGQLLAAQHVYKRSLGLSPSAHVHAGLAALFHRSQQLPEAARHYQEAIKLNPSFQECYSNLGHVMRDLGDLNSARVAFQQAVRLKASADDFNNLACVCKDLGVIDEAIKYYQSSLELKSDNPNVFCNLAHSLQMVCDWTNYQERMQQLVALVQYQIDNNQFPSVHPHHTFLYPLPNTLRKAIAAAHAHAAQRNIVQYNKPAYDHSRLLPLSGRLRVGYVSSDFKDHPTSHLMQSIPGYHNREQFEIFCYSLAPDDGSIYRRKIEAEVEHFVDLSGIPDHAIAADRIYHDGIHILINLNGYTKGARTEIFALRPAPIQAMWLGYPGSSGADFMDYIITDEQTSPPEHWRDAYSEHFVYMPCFFVGDHMNMFPLPPRYNYVEGDDEGQAQGTAAKVARSETTSRAVVHSSHPSTAELDAPRTRKLAASARPTGYHNPTGATSMPPPQTHTSLQVMQSQQQQQQLQQQPQQSAHLSLNPMAAAPSAQQQQQLQHQQQMFVSALTAAAATNATAAANAMANGASIKSEPDHASMLAASINQVLLQPNLSHMDPRLGPMAMVNSALPIPYVQTNYLIPNAHGFPTAMIPAIPFSPQFGMVPTQPLMPASASPGSLLSSPLAHFLSQPPNRSLSMLHAMGAAAQGGAPMGGAGPMAVHAPMPGVMPGNPHQQLSAPHMMAFQPGQKQPNPYMMYMQPSHPLPVATNGYCAPYAPPHAPLPPPGQEATQPMLHRRFYGLPEDKVIFCNFNQLYKIDPLMFDTWLNILKRVPNSVLWILRFPPAGEQNLQKRIIEAGLTLDRVIFSPVAGKIEHVRRGALADICLDTHVCNGHTTGMDILWAGTPMISLPGDTLASRVASSLLKTLGCPELIARSHEDYVNLAVQYASNPQALRNLKRKVRIARKRSPLFNTRLLTRNLERAFKAMWYQHERFGHPAHLNVAGDAATSSSVGGASGHVPTSKSTAVIRNQRPMQEARPPETAAGPLACHDGATLRATSHASQGMAVHSSYQQGMPAMS</sequence>
<dbReference type="Pfam" id="PF13414">
    <property type="entry name" value="TPR_11"/>
    <property type="match status" value="1"/>
</dbReference>